<comment type="subcellular location">
    <subcellularLocation>
        <location evidence="2">Nucleus</location>
        <location evidence="2">Nucleolus</location>
    </subcellularLocation>
</comment>
<dbReference type="GeneID" id="101349144"/>
<organism evidence="11 12">
    <name type="scientific">Trichechus manatus latirostris</name>
    <name type="common">Florida manatee</name>
    <dbReference type="NCBI Taxonomy" id="127582"/>
    <lineage>
        <taxon>Eukaryota</taxon>
        <taxon>Metazoa</taxon>
        <taxon>Chordata</taxon>
        <taxon>Craniata</taxon>
        <taxon>Vertebrata</taxon>
        <taxon>Euteleostomi</taxon>
        <taxon>Mammalia</taxon>
        <taxon>Eutheria</taxon>
        <taxon>Afrotheria</taxon>
        <taxon>Sirenia</taxon>
        <taxon>Trichechidae</taxon>
        <taxon>Trichechus</taxon>
    </lineage>
</organism>
<reference evidence="12" key="1">
    <citation type="submission" date="2025-08" db="UniProtKB">
        <authorList>
            <consortium name="RefSeq"/>
        </authorList>
    </citation>
    <scope>IDENTIFICATION</scope>
</reference>
<dbReference type="SUPFAM" id="SSF88697">
    <property type="entry name" value="PUA domain-like"/>
    <property type="match status" value="1"/>
</dbReference>
<dbReference type="SUPFAM" id="SSF88802">
    <property type="entry name" value="Pre-PUA domain"/>
    <property type="match status" value="1"/>
</dbReference>
<evidence type="ECO:0000256" key="1">
    <source>
        <dbReference type="ARBA" id="ARBA00004087"/>
    </source>
</evidence>
<dbReference type="Gene3D" id="3.10.450.220">
    <property type="match status" value="1"/>
</dbReference>
<dbReference type="FunFam" id="2.30.130.10:FF:000002">
    <property type="entry name" value="60S ribosome subunit biogenesis protein NIP7 homolog"/>
    <property type="match status" value="1"/>
</dbReference>
<dbReference type="InParanoid" id="A0A2Y9E0T6"/>
<dbReference type="Gene3D" id="2.30.130.10">
    <property type="entry name" value="PUA domain"/>
    <property type="match status" value="1"/>
</dbReference>
<dbReference type="CTD" id="51388"/>
<evidence type="ECO:0000256" key="8">
    <source>
        <dbReference type="ARBA" id="ARBA00032388"/>
    </source>
</evidence>
<feature type="region of interest" description="Disordered" evidence="9">
    <location>
        <begin position="1"/>
        <end position="30"/>
    </location>
</feature>
<dbReference type="InterPro" id="IPR002478">
    <property type="entry name" value="PUA"/>
</dbReference>
<keyword evidence="7" id="KW-0539">Nucleus</keyword>
<evidence type="ECO:0000256" key="6">
    <source>
        <dbReference type="ARBA" id="ARBA00022884"/>
    </source>
</evidence>
<dbReference type="PANTHER" id="PTHR23415">
    <property type="entry name" value="CYCLIN-DEPENDENT KINASES REGULATORY SUBUNIT/60S RIBOSOME SUBUNIT BIOGENESIS PROTEIN NIP7"/>
    <property type="match status" value="1"/>
</dbReference>
<keyword evidence="5" id="KW-0690">Ribosome biogenesis</keyword>
<dbReference type="InterPro" id="IPR005155">
    <property type="entry name" value="UPF0113_PUA"/>
</dbReference>
<dbReference type="Pfam" id="PF17833">
    <property type="entry name" value="pre-PUA_NIP7"/>
    <property type="match status" value="1"/>
</dbReference>
<dbReference type="SMART" id="SM00359">
    <property type="entry name" value="PUA"/>
    <property type="match status" value="1"/>
</dbReference>
<dbReference type="FunFam" id="3.10.450.220:FF:000001">
    <property type="entry name" value="60S ribosome subunit biogenesis protein NIP7 homolog"/>
    <property type="match status" value="1"/>
</dbReference>
<protein>
    <recommendedName>
        <fullName evidence="4">60S ribosome subunit biogenesis protein NIP7 homolog</fullName>
    </recommendedName>
    <alternativeName>
        <fullName evidence="8">Nucleolar pre-rRNA processing protein NIP7</fullName>
    </alternativeName>
</protein>
<evidence type="ECO:0000256" key="7">
    <source>
        <dbReference type="ARBA" id="ARBA00023242"/>
    </source>
</evidence>
<evidence type="ECO:0000259" key="10">
    <source>
        <dbReference type="SMART" id="SM00359"/>
    </source>
</evidence>
<evidence type="ECO:0000313" key="12">
    <source>
        <dbReference type="RefSeq" id="XP_004384110.2"/>
    </source>
</evidence>
<dbReference type="Pfam" id="PF03657">
    <property type="entry name" value="UPF0113"/>
    <property type="match status" value="1"/>
</dbReference>
<dbReference type="KEGG" id="tmu:101349144"/>
<keyword evidence="6" id="KW-0694">RNA-binding</keyword>
<dbReference type="InterPro" id="IPR036974">
    <property type="entry name" value="PUA_sf"/>
</dbReference>
<dbReference type="CDD" id="cd21146">
    <property type="entry name" value="Nip7_N_euk"/>
    <property type="match status" value="1"/>
</dbReference>
<accession>A0A2Y9E0T6</accession>
<evidence type="ECO:0000256" key="4">
    <source>
        <dbReference type="ARBA" id="ARBA00018162"/>
    </source>
</evidence>
<comment type="function">
    <text evidence="1">Required for proper 34S pre-rRNA processing and 60S ribosome subunit assembly.</text>
</comment>
<dbReference type="Proteomes" id="UP000248480">
    <property type="component" value="Unplaced"/>
</dbReference>
<comment type="similarity">
    <text evidence="3">Belongs to the NIP7 family.</text>
</comment>
<dbReference type="CDD" id="cd21151">
    <property type="entry name" value="PUA_Nip7-like"/>
    <property type="match status" value="1"/>
</dbReference>
<dbReference type="STRING" id="127582.A0A2Y9E0T6"/>
<dbReference type="FunCoup" id="A0A2Y9E0T6">
    <property type="interactions" value="2435"/>
</dbReference>
<name>A0A2Y9E0T6_TRIMA</name>
<dbReference type="GO" id="GO:0003723">
    <property type="term" value="F:RNA binding"/>
    <property type="evidence" value="ECO:0007669"/>
    <property type="project" value="UniProtKB-KW"/>
</dbReference>
<dbReference type="GO" id="GO:0042254">
    <property type="term" value="P:ribosome biogenesis"/>
    <property type="evidence" value="ECO:0007669"/>
    <property type="project" value="UniProtKB-KW"/>
</dbReference>
<dbReference type="InterPro" id="IPR055359">
    <property type="entry name" value="Nip7_N_euk"/>
</dbReference>
<keyword evidence="11" id="KW-1185">Reference proteome</keyword>
<evidence type="ECO:0000256" key="3">
    <source>
        <dbReference type="ARBA" id="ARBA00009895"/>
    </source>
</evidence>
<evidence type="ECO:0000256" key="5">
    <source>
        <dbReference type="ARBA" id="ARBA00022517"/>
    </source>
</evidence>
<dbReference type="InterPro" id="IPR040598">
    <property type="entry name" value="NIP7_N"/>
</dbReference>
<feature type="domain" description="PUA" evidence="10">
    <location>
        <begin position="197"/>
        <end position="272"/>
    </location>
</feature>
<dbReference type="GO" id="GO:0005730">
    <property type="term" value="C:nucleolus"/>
    <property type="evidence" value="ECO:0007669"/>
    <property type="project" value="UniProtKB-SubCell"/>
</dbReference>
<evidence type="ECO:0000313" key="11">
    <source>
        <dbReference type="Proteomes" id="UP000248480"/>
    </source>
</evidence>
<evidence type="ECO:0000256" key="2">
    <source>
        <dbReference type="ARBA" id="ARBA00004604"/>
    </source>
</evidence>
<gene>
    <name evidence="12" type="primary">NIP7</name>
</gene>
<dbReference type="InterPro" id="IPR015947">
    <property type="entry name" value="PUA-like_sf"/>
</dbReference>
<evidence type="ECO:0000256" key="9">
    <source>
        <dbReference type="SAM" id="MobiDB-lite"/>
    </source>
</evidence>
<dbReference type="PROSITE" id="PS50890">
    <property type="entry name" value="PUA"/>
    <property type="match status" value="1"/>
</dbReference>
<dbReference type="RefSeq" id="XP_004384110.2">
    <property type="nucleotide sequence ID" value="XM_004384053.3"/>
</dbReference>
<dbReference type="AlphaFoldDB" id="A0A2Y9E0T6"/>
<proteinExistence type="inferred from homology"/>
<dbReference type="OrthoDB" id="27490at2759"/>
<sequence length="282" mass="31944">MAGELPWPPSSQQQRRFPSGRARALAPNLGPEATGTHFPSLWLLTRLASLPWLSSTLRGAGVENEWKAAREASFEVAREPLTADFRFRQLWHEDSVFRPSGKMRPLTEEETRVMFEKISKYIGENLQLLVDRPDGTYCFRLHNDRVYYVSEKILKLAANISGDKLVSLGTCFGKFTKTHKFRLHITALDYLAPYAKYKVWIKPGAEQSFLYGNHVLKSGLGRITENTSQYQGVVVYSMSDIPLGFGVAAKSTQDCRKVDPMAIVVFHQADIGEYVRHEETLT</sequence>